<feature type="transmembrane region" description="Helical" evidence="1">
    <location>
        <begin position="111"/>
        <end position="129"/>
    </location>
</feature>
<keyword evidence="3" id="KW-1185">Reference proteome</keyword>
<evidence type="ECO:0000313" key="2">
    <source>
        <dbReference type="EMBL" id="MDQ0150749.1"/>
    </source>
</evidence>
<dbReference type="NCBIfam" id="NF038065">
    <property type="entry name" value="Pr6Pr"/>
    <property type="match status" value="1"/>
</dbReference>
<dbReference type="RefSeq" id="WP_307487508.1">
    <property type="nucleotide sequence ID" value="NZ_JAUSUF010000012.1"/>
</dbReference>
<dbReference type="EMBL" id="JAUSUF010000012">
    <property type="protein sequence ID" value="MDQ0150749.1"/>
    <property type="molecule type" value="Genomic_DNA"/>
</dbReference>
<proteinExistence type="predicted"/>
<feature type="transmembrane region" description="Helical" evidence="1">
    <location>
        <begin position="141"/>
        <end position="163"/>
    </location>
</feature>
<feature type="transmembrane region" description="Helical" evidence="1">
    <location>
        <begin position="183"/>
        <end position="203"/>
    </location>
</feature>
<gene>
    <name evidence="2" type="ORF">J2S18_002719</name>
</gene>
<evidence type="ECO:0000256" key="1">
    <source>
        <dbReference type="SAM" id="Phobius"/>
    </source>
</evidence>
<protein>
    <recommendedName>
        <fullName evidence="4">FAR-17a/AIG1-like protein</fullName>
    </recommendedName>
</protein>
<feature type="transmembrane region" description="Helical" evidence="1">
    <location>
        <begin position="40"/>
        <end position="60"/>
    </location>
</feature>
<evidence type="ECO:0008006" key="4">
    <source>
        <dbReference type="Google" id="ProtNLM"/>
    </source>
</evidence>
<sequence>MEKNKKIWRGFAGILILAALTGSFICQMIATKIPTPFGRVIGYFSYFTEYSNILVMLWFINKSFLNEKIKFLNKKSVRGALTLYICIAGLVYFFVLESAWNQQGIEMIQSYILHGFAPIAFVLDWIVFGEKGDYTYKDIRYWVIFPIVYLFIALFFGKVINVYPYPFLDLNVISLNKFFMNVIQLVVEFLVMAFIIVSVDKLLNKVNSFRKKSVKFANNN</sequence>
<dbReference type="InterPro" id="IPR049713">
    <property type="entry name" value="Pr6Pr-like"/>
</dbReference>
<accession>A0ABT9UWR0</accession>
<keyword evidence="1" id="KW-0812">Transmembrane</keyword>
<comment type="caution">
    <text evidence="2">The sequence shown here is derived from an EMBL/GenBank/DDBJ whole genome shotgun (WGS) entry which is preliminary data.</text>
</comment>
<organism evidence="2 3">
    <name type="scientific">Eubacterium multiforme</name>
    <dbReference type="NCBI Taxonomy" id="83339"/>
    <lineage>
        <taxon>Bacteria</taxon>
        <taxon>Bacillati</taxon>
        <taxon>Bacillota</taxon>
        <taxon>Clostridia</taxon>
        <taxon>Eubacteriales</taxon>
        <taxon>Eubacteriaceae</taxon>
        <taxon>Eubacterium</taxon>
    </lineage>
</organism>
<keyword evidence="1" id="KW-1133">Transmembrane helix</keyword>
<feature type="transmembrane region" description="Helical" evidence="1">
    <location>
        <begin position="81"/>
        <end position="99"/>
    </location>
</feature>
<keyword evidence="1" id="KW-0472">Membrane</keyword>
<dbReference type="Proteomes" id="UP001228504">
    <property type="component" value="Unassembled WGS sequence"/>
</dbReference>
<reference evidence="2 3" key="1">
    <citation type="submission" date="2023-07" db="EMBL/GenBank/DDBJ databases">
        <title>Genomic Encyclopedia of Type Strains, Phase IV (KMG-IV): sequencing the most valuable type-strain genomes for metagenomic binning, comparative biology and taxonomic classification.</title>
        <authorList>
            <person name="Goeker M."/>
        </authorList>
    </citation>
    <scope>NUCLEOTIDE SEQUENCE [LARGE SCALE GENOMIC DNA]</scope>
    <source>
        <strain evidence="2 3">DSM 20694</strain>
    </source>
</reference>
<name>A0ABT9UWR0_9FIRM</name>
<evidence type="ECO:0000313" key="3">
    <source>
        <dbReference type="Proteomes" id="UP001228504"/>
    </source>
</evidence>